<evidence type="ECO:0000313" key="4">
    <source>
        <dbReference type="Proteomes" id="UP000266673"/>
    </source>
</evidence>
<dbReference type="PANTHER" id="PTHR10666">
    <property type="entry name" value="UBIQUITIN"/>
    <property type="match status" value="1"/>
</dbReference>
<keyword evidence="4" id="KW-1185">Reference proteome</keyword>
<proteinExistence type="predicted"/>
<comment type="caution">
    <text evidence="3">The sequence shown here is derived from an EMBL/GenBank/DDBJ whole genome shotgun (WGS) entry which is preliminary data.</text>
</comment>
<dbReference type="InterPro" id="IPR050158">
    <property type="entry name" value="Ubiquitin_ubiquitin-like"/>
</dbReference>
<keyword evidence="1" id="KW-0472">Membrane</keyword>
<sequence>MILFVILGSGEKITLMVFRQNTVESVKKKIWNRIGISVNKQRLEYLTKELSNDKTLEYYDIRNEGVVYLSLYMSLFVVIIFVHLKMTLLKVSNKKFTIAKVSLRMNKGLFAHPKNLKMERSWQTIIFRMRVLCICALE</sequence>
<dbReference type="EMBL" id="QKWP01000873">
    <property type="protein sequence ID" value="RIB13996.1"/>
    <property type="molecule type" value="Genomic_DNA"/>
</dbReference>
<dbReference type="SMART" id="SM00213">
    <property type="entry name" value="UBQ"/>
    <property type="match status" value="1"/>
</dbReference>
<dbReference type="InterPro" id="IPR000626">
    <property type="entry name" value="Ubiquitin-like_dom"/>
</dbReference>
<organism evidence="3 4">
    <name type="scientific">Gigaspora rosea</name>
    <dbReference type="NCBI Taxonomy" id="44941"/>
    <lineage>
        <taxon>Eukaryota</taxon>
        <taxon>Fungi</taxon>
        <taxon>Fungi incertae sedis</taxon>
        <taxon>Mucoromycota</taxon>
        <taxon>Glomeromycotina</taxon>
        <taxon>Glomeromycetes</taxon>
        <taxon>Diversisporales</taxon>
        <taxon>Gigasporaceae</taxon>
        <taxon>Gigaspora</taxon>
    </lineage>
</organism>
<reference evidence="3 4" key="1">
    <citation type="submission" date="2018-06" db="EMBL/GenBank/DDBJ databases">
        <title>Comparative genomics reveals the genomic features of Rhizophagus irregularis, R. cerebriforme, R. diaphanum and Gigaspora rosea, and their symbiotic lifestyle signature.</title>
        <authorList>
            <person name="Morin E."/>
            <person name="San Clemente H."/>
            <person name="Chen E.C.H."/>
            <person name="De La Providencia I."/>
            <person name="Hainaut M."/>
            <person name="Kuo A."/>
            <person name="Kohler A."/>
            <person name="Murat C."/>
            <person name="Tang N."/>
            <person name="Roy S."/>
            <person name="Loubradou J."/>
            <person name="Henrissat B."/>
            <person name="Grigoriev I.V."/>
            <person name="Corradi N."/>
            <person name="Roux C."/>
            <person name="Martin F.M."/>
        </authorList>
    </citation>
    <scope>NUCLEOTIDE SEQUENCE [LARGE SCALE GENOMIC DNA]</scope>
    <source>
        <strain evidence="3 4">DAOM 194757</strain>
    </source>
</reference>
<name>A0A397V3W0_9GLOM</name>
<dbReference type="CDD" id="cd17039">
    <property type="entry name" value="Ubl_ubiquitin_like"/>
    <property type="match status" value="1"/>
</dbReference>
<dbReference type="InterPro" id="IPR019956">
    <property type="entry name" value="Ubiquitin_dom"/>
</dbReference>
<dbReference type="Pfam" id="PF00240">
    <property type="entry name" value="ubiquitin"/>
    <property type="match status" value="1"/>
</dbReference>
<accession>A0A397V3W0</accession>
<dbReference type="SUPFAM" id="SSF54236">
    <property type="entry name" value="Ubiquitin-like"/>
    <property type="match status" value="1"/>
</dbReference>
<protein>
    <recommendedName>
        <fullName evidence="2">Ubiquitin-like domain-containing protein</fullName>
    </recommendedName>
</protein>
<dbReference type="Gene3D" id="3.10.20.90">
    <property type="entry name" value="Phosphatidylinositol 3-kinase Catalytic Subunit, Chain A, domain 1"/>
    <property type="match status" value="1"/>
</dbReference>
<dbReference type="InterPro" id="IPR029071">
    <property type="entry name" value="Ubiquitin-like_domsf"/>
</dbReference>
<dbReference type="OrthoDB" id="428577at2759"/>
<evidence type="ECO:0000259" key="2">
    <source>
        <dbReference type="PROSITE" id="PS50053"/>
    </source>
</evidence>
<dbReference type="AlphaFoldDB" id="A0A397V3W0"/>
<keyword evidence="1" id="KW-1133">Transmembrane helix</keyword>
<dbReference type="PROSITE" id="PS50053">
    <property type="entry name" value="UBIQUITIN_2"/>
    <property type="match status" value="1"/>
</dbReference>
<dbReference type="Proteomes" id="UP000266673">
    <property type="component" value="Unassembled WGS sequence"/>
</dbReference>
<keyword evidence="1" id="KW-0812">Transmembrane</keyword>
<feature type="domain" description="Ubiquitin-like" evidence="2">
    <location>
        <begin position="1"/>
        <end position="71"/>
    </location>
</feature>
<evidence type="ECO:0000256" key="1">
    <source>
        <dbReference type="SAM" id="Phobius"/>
    </source>
</evidence>
<evidence type="ECO:0000313" key="3">
    <source>
        <dbReference type="EMBL" id="RIB13996.1"/>
    </source>
</evidence>
<dbReference type="STRING" id="44941.A0A397V3W0"/>
<gene>
    <name evidence="3" type="ORF">C2G38_2324064</name>
</gene>
<feature type="transmembrane region" description="Helical" evidence="1">
    <location>
        <begin position="65"/>
        <end position="84"/>
    </location>
</feature>
<dbReference type="PRINTS" id="PR00348">
    <property type="entry name" value="UBIQUITIN"/>
</dbReference>